<gene>
    <name evidence="4" type="ORF">EUA98_04060</name>
</gene>
<feature type="transmembrane region" description="Helical" evidence="2">
    <location>
        <begin position="77"/>
        <end position="102"/>
    </location>
</feature>
<keyword evidence="2" id="KW-0812">Transmembrane</keyword>
<protein>
    <submittedName>
        <fullName evidence="4">Serine/threonine-protein phosphatase</fullName>
    </submittedName>
</protein>
<dbReference type="PANTHER" id="PTHR43156">
    <property type="entry name" value="STAGE II SPORULATION PROTEIN E-RELATED"/>
    <property type="match status" value="1"/>
</dbReference>
<dbReference type="SUPFAM" id="SSF81606">
    <property type="entry name" value="PP2C-like"/>
    <property type="match status" value="1"/>
</dbReference>
<keyword evidence="5" id="KW-1185">Reference proteome</keyword>
<dbReference type="InterPro" id="IPR001932">
    <property type="entry name" value="PPM-type_phosphatase-like_dom"/>
</dbReference>
<proteinExistence type="predicted"/>
<keyword evidence="2" id="KW-0472">Membrane</keyword>
<sequence>MRQAGFAATACYRYPRDVTSQGFGAPRRPDSVRRIAVRLRRAGLSFQLVVTAALVLLVLAAGVGVDQARAWVPSSVLLLLLLTAAFLLRLVGTVVVCAVVAAEVVFLELTGRADLGPGALIVYGLAIVAVLAFVRGREKLGLSGAAGSHMLVDLRDRLEAHGRIPSLPAGWRVDRALRSAYAEAFSGDFVVAARAEGGRLLEIALVDVSGKGQAAGVRSLLLSGAFGGLLGAMPHEQFLPAANEYLLRQDWDEGFATAVHFAVCLDSGQFWVSTAGHPPAVHLHAGSGLFEVVDTQGGPVLGVVEEPAFRTHTGTLLPGDALMLYTDGMVETPGSDVDLGIDRLIGVAELVVATRRGGAEAVLAGVRAGDSDDRALVLIYRD</sequence>
<feature type="transmembrane region" description="Helical" evidence="2">
    <location>
        <begin position="114"/>
        <end position="134"/>
    </location>
</feature>
<dbReference type="EMBL" id="SDWW01000006">
    <property type="protein sequence ID" value="RYV52384.1"/>
    <property type="molecule type" value="Genomic_DNA"/>
</dbReference>
<keyword evidence="1" id="KW-0378">Hydrolase</keyword>
<dbReference type="InterPro" id="IPR052016">
    <property type="entry name" value="Bact_Sigma-Reg"/>
</dbReference>
<evidence type="ECO:0000256" key="2">
    <source>
        <dbReference type="SAM" id="Phobius"/>
    </source>
</evidence>
<evidence type="ECO:0000256" key="1">
    <source>
        <dbReference type="ARBA" id="ARBA00022801"/>
    </source>
</evidence>
<evidence type="ECO:0000313" key="5">
    <source>
        <dbReference type="Proteomes" id="UP000293764"/>
    </source>
</evidence>
<dbReference type="Pfam" id="PF07228">
    <property type="entry name" value="SpoIIE"/>
    <property type="match status" value="1"/>
</dbReference>
<evidence type="ECO:0000259" key="3">
    <source>
        <dbReference type="SMART" id="SM00331"/>
    </source>
</evidence>
<evidence type="ECO:0000313" key="4">
    <source>
        <dbReference type="EMBL" id="RYV52384.1"/>
    </source>
</evidence>
<comment type="caution">
    <text evidence="4">The sequence shown here is derived from an EMBL/GenBank/DDBJ whole genome shotgun (WGS) entry which is preliminary data.</text>
</comment>
<organism evidence="4 5">
    <name type="scientific">Pengzhenrongella frigida</name>
    <dbReference type="NCBI Taxonomy" id="1259133"/>
    <lineage>
        <taxon>Bacteria</taxon>
        <taxon>Bacillati</taxon>
        <taxon>Actinomycetota</taxon>
        <taxon>Actinomycetes</taxon>
        <taxon>Micrococcales</taxon>
        <taxon>Pengzhenrongella</taxon>
    </lineage>
</organism>
<dbReference type="OrthoDB" id="4935951at2"/>
<dbReference type="AlphaFoldDB" id="A0A4V1ZHK7"/>
<dbReference type="PANTHER" id="PTHR43156:SF2">
    <property type="entry name" value="STAGE II SPORULATION PROTEIN E"/>
    <property type="match status" value="1"/>
</dbReference>
<accession>A0A4V1ZHK7</accession>
<reference evidence="4 5" key="1">
    <citation type="submission" date="2019-01" db="EMBL/GenBank/DDBJ databases">
        <title>Novel species of Cellulomonas.</title>
        <authorList>
            <person name="Liu Q."/>
            <person name="Xin Y.-H."/>
        </authorList>
    </citation>
    <scope>NUCLEOTIDE SEQUENCE [LARGE SCALE GENOMIC DNA]</scope>
    <source>
        <strain evidence="4 5">HLT2-17</strain>
    </source>
</reference>
<feature type="domain" description="PPM-type phosphatase" evidence="3">
    <location>
        <begin position="173"/>
        <end position="381"/>
    </location>
</feature>
<dbReference type="InterPro" id="IPR036457">
    <property type="entry name" value="PPM-type-like_dom_sf"/>
</dbReference>
<dbReference type="Gene3D" id="3.60.40.10">
    <property type="entry name" value="PPM-type phosphatase domain"/>
    <property type="match status" value="1"/>
</dbReference>
<keyword evidence="2" id="KW-1133">Transmembrane helix</keyword>
<name>A0A4V1ZHK7_9MICO</name>
<feature type="transmembrane region" description="Helical" evidence="2">
    <location>
        <begin position="44"/>
        <end position="65"/>
    </location>
</feature>
<dbReference type="SMART" id="SM00331">
    <property type="entry name" value="PP2C_SIG"/>
    <property type="match status" value="1"/>
</dbReference>
<dbReference type="GO" id="GO:0016791">
    <property type="term" value="F:phosphatase activity"/>
    <property type="evidence" value="ECO:0007669"/>
    <property type="project" value="TreeGrafter"/>
</dbReference>
<dbReference type="Proteomes" id="UP000293764">
    <property type="component" value="Unassembled WGS sequence"/>
</dbReference>